<dbReference type="GO" id="GO:0005737">
    <property type="term" value="C:cytoplasm"/>
    <property type="evidence" value="ECO:0007669"/>
    <property type="project" value="UniProtKB-SubCell"/>
</dbReference>
<dbReference type="Proteomes" id="UP000551501">
    <property type="component" value="Unassembled WGS sequence"/>
</dbReference>
<dbReference type="InterPro" id="IPR029069">
    <property type="entry name" value="HotDog_dom_sf"/>
</dbReference>
<comment type="catalytic activity">
    <reaction evidence="20">
        <text>hexadecanoyl-CoA + H2O = hexadecanoate + CoA + H(+)</text>
        <dbReference type="Rhea" id="RHEA:16645"/>
        <dbReference type="ChEBI" id="CHEBI:7896"/>
        <dbReference type="ChEBI" id="CHEBI:15377"/>
        <dbReference type="ChEBI" id="CHEBI:15378"/>
        <dbReference type="ChEBI" id="CHEBI:57287"/>
        <dbReference type="ChEBI" id="CHEBI:57379"/>
        <dbReference type="EC" id="3.1.2.2"/>
    </reaction>
    <physiologicalReaction direction="left-to-right" evidence="20">
        <dbReference type="Rhea" id="RHEA:16646"/>
    </physiologicalReaction>
</comment>
<evidence type="ECO:0000256" key="20">
    <source>
        <dbReference type="ARBA" id="ARBA00047734"/>
    </source>
</evidence>
<comment type="catalytic activity">
    <reaction evidence="19">
        <text>octanoyl-CoA + H2O = octanoate + CoA + H(+)</text>
        <dbReference type="Rhea" id="RHEA:30143"/>
        <dbReference type="ChEBI" id="CHEBI:15377"/>
        <dbReference type="ChEBI" id="CHEBI:15378"/>
        <dbReference type="ChEBI" id="CHEBI:25646"/>
        <dbReference type="ChEBI" id="CHEBI:57287"/>
        <dbReference type="ChEBI" id="CHEBI:57386"/>
    </reaction>
    <physiologicalReaction direction="left-to-right" evidence="19">
        <dbReference type="Rhea" id="RHEA:30144"/>
    </physiologicalReaction>
</comment>
<evidence type="ECO:0000256" key="23">
    <source>
        <dbReference type="ARBA" id="ARBA00048180"/>
    </source>
</evidence>
<evidence type="ECO:0000313" key="25">
    <source>
        <dbReference type="EMBL" id="MBB4133545.1"/>
    </source>
</evidence>
<evidence type="ECO:0000256" key="18">
    <source>
        <dbReference type="ARBA" id="ARBA00043210"/>
    </source>
</evidence>
<evidence type="ECO:0000256" key="19">
    <source>
        <dbReference type="ARBA" id="ARBA00047588"/>
    </source>
</evidence>
<dbReference type="GO" id="GO:0016020">
    <property type="term" value="C:membrane"/>
    <property type="evidence" value="ECO:0007669"/>
    <property type="project" value="UniProtKB-SubCell"/>
</dbReference>
<evidence type="ECO:0000256" key="22">
    <source>
        <dbReference type="ARBA" id="ARBA00048074"/>
    </source>
</evidence>
<proteinExistence type="inferred from homology"/>
<comment type="subcellular location">
    <subcellularLocation>
        <location evidence="3">Cell projection</location>
        <location evidence="3">Ruffle membrane</location>
    </subcellularLocation>
    <subcellularLocation>
        <location evidence="2">Cytoplasm</location>
    </subcellularLocation>
    <subcellularLocation>
        <location evidence="1">Membrane</location>
        <topology evidence="1">Peripheral membrane protein</topology>
    </subcellularLocation>
</comment>
<keyword evidence="4" id="KW-1003">Cell membrane</keyword>
<dbReference type="CDD" id="cd03443">
    <property type="entry name" value="PaaI_thioesterase"/>
    <property type="match status" value="1"/>
</dbReference>
<dbReference type="EC" id="3.1.2.2" evidence="16"/>
<evidence type="ECO:0000256" key="7">
    <source>
        <dbReference type="ARBA" id="ARBA00022801"/>
    </source>
</evidence>
<dbReference type="InterPro" id="IPR052365">
    <property type="entry name" value="THEM4/THEM5_acyl-CoA_thioest"/>
</dbReference>
<evidence type="ECO:0000256" key="16">
    <source>
        <dbReference type="ARBA" id="ARBA00038848"/>
    </source>
</evidence>
<keyword evidence="11" id="KW-0472">Membrane</keyword>
<reference evidence="25 26" key="1">
    <citation type="submission" date="2020-08" db="EMBL/GenBank/DDBJ databases">
        <title>Sequencing the genomes of 1000 actinobacteria strains.</title>
        <authorList>
            <person name="Klenk H.-P."/>
        </authorList>
    </citation>
    <scope>NUCLEOTIDE SEQUENCE [LARGE SCALE GENOMIC DNA]</scope>
    <source>
        <strain evidence="25 26">DSM 45298</strain>
    </source>
</reference>
<keyword evidence="5" id="KW-0963">Cytoplasm</keyword>
<comment type="similarity">
    <text evidence="15">Belongs to the THEM4/THEM5 thioesterase family.</text>
</comment>
<evidence type="ECO:0000256" key="13">
    <source>
        <dbReference type="ARBA" id="ARBA00035852"/>
    </source>
</evidence>
<dbReference type="AlphaFoldDB" id="A0A840ELD6"/>
<comment type="caution">
    <text evidence="25">The sequence shown here is derived from an EMBL/GenBank/DDBJ whole genome shotgun (WGS) entry which is preliminary data.</text>
</comment>
<keyword evidence="12" id="KW-0966">Cell projection</keyword>
<evidence type="ECO:0000256" key="2">
    <source>
        <dbReference type="ARBA" id="ARBA00004496"/>
    </source>
</evidence>
<keyword evidence="10" id="KW-0443">Lipid metabolism</keyword>
<dbReference type="Gene3D" id="3.10.129.10">
    <property type="entry name" value="Hotdog Thioesterase"/>
    <property type="match status" value="1"/>
</dbReference>
<accession>A0A840ELD6</accession>
<feature type="domain" description="Thioesterase" evidence="24">
    <location>
        <begin position="125"/>
        <end position="195"/>
    </location>
</feature>
<evidence type="ECO:0000256" key="6">
    <source>
        <dbReference type="ARBA" id="ARBA00022703"/>
    </source>
</evidence>
<dbReference type="GO" id="GO:0006631">
    <property type="term" value="P:fatty acid metabolic process"/>
    <property type="evidence" value="ECO:0007669"/>
    <property type="project" value="UniProtKB-KW"/>
</dbReference>
<dbReference type="InterPro" id="IPR006683">
    <property type="entry name" value="Thioestr_dom"/>
</dbReference>
<evidence type="ECO:0000313" key="26">
    <source>
        <dbReference type="Proteomes" id="UP000551501"/>
    </source>
</evidence>
<keyword evidence="7" id="KW-0378">Hydrolase</keyword>
<keyword evidence="26" id="KW-1185">Reference proteome</keyword>
<comment type="catalytic activity">
    <reaction evidence="13">
        <text>(5Z,8Z,11Z,14Z)-eicosatetraenoyl-CoA + H2O = (5Z,8Z,11Z,14Z)-eicosatetraenoate + CoA + H(+)</text>
        <dbReference type="Rhea" id="RHEA:40151"/>
        <dbReference type="ChEBI" id="CHEBI:15377"/>
        <dbReference type="ChEBI" id="CHEBI:15378"/>
        <dbReference type="ChEBI" id="CHEBI:32395"/>
        <dbReference type="ChEBI" id="CHEBI:57287"/>
        <dbReference type="ChEBI" id="CHEBI:57368"/>
    </reaction>
    <physiologicalReaction direction="left-to-right" evidence="13">
        <dbReference type="Rhea" id="RHEA:40152"/>
    </physiologicalReaction>
</comment>
<protein>
    <recommendedName>
        <fullName evidence="17">Acyl-coenzyme A thioesterase THEM4</fullName>
        <ecNumber evidence="16">3.1.2.2</ecNumber>
    </recommendedName>
    <alternativeName>
        <fullName evidence="18">Thioesterase superfamily member 4</fullName>
    </alternativeName>
</protein>
<comment type="catalytic activity">
    <reaction evidence="22">
        <text>dodecanoyl-CoA + H2O = dodecanoate + CoA + H(+)</text>
        <dbReference type="Rhea" id="RHEA:30135"/>
        <dbReference type="ChEBI" id="CHEBI:15377"/>
        <dbReference type="ChEBI" id="CHEBI:15378"/>
        <dbReference type="ChEBI" id="CHEBI:18262"/>
        <dbReference type="ChEBI" id="CHEBI:57287"/>
        <dbReference type="ChEBI" id="CHEBI:57375"/>
    </reaction>
    <physiologicalReaction direction="left-to-right" evidence="22">
        <dbReference type="Rhea" id="RHEA:30136"/>
    </physiologicalReaction>
</comment>
<evidence type="ECO:0000256" key="5">
    <source>
        <dbReference type="ARBA" id="ARBA00022490"/>
    </source>
</evidence>
<evidence type="ECO:0000256" key="14">
    <source>
        <dbReference type="ARBA" id="ARBA00037002"/>
    </source>
</evidence>
<dbReference type="RefSeq" id="WP_183368726.1">
    <property type="nucleotide sequence ID" value="NZ_BAABHL010000111.1"/>
</dbReference>
<sequence>MSDLLDVDSRPAPESSEDSALAEYVAEVCRRLSAGLLRETGDDLRSVVAAEVRSVQWALEDPAALRDRVPVHPPRLDHRGRVRMFTNPVLSQRNPLAPPLTHVSDGDECEFRVTLPLQYQGPRNMLHGGYVGVLLDDVLWYAVRHASTGISFTRELTVTYERPVPLFEELRIVGRVVEAEGRKTFAEGEIVAGGQVCARATGLWIAPKPRRDGHGSAG</sequence>
<evidence type="ECO:0000256" key="15">
    <source>
        <dbReference type="ARBA" id="ARBA00038456"/>
    </source>
</evidence>
<keyword evidence="8" id="KW-0276">Fatty acid metabolism</keyword>
<dbReference type="SUPFAM" id="SSF54637">
    <property type="entry name" value="Thioesterase/thiol ester dehydrase-isomerase"/>
    <property type="match status" value="1"/>
</dbReference>
<keyword evidence="6" id="KW-0053">Apoptosis</keyword>
<evidence type="ECO:0000256" key="4">
    <source>
        <dbReference type="ARBA" id="ARBA00022475"/>
    </source>
</evidence>
<dbReference type="GO" id="GO:0016787">
    <property type="term" value="F:hydrolase activity"/>
    <property type="evidence" value="ECO:0007669"/>
    <property type="project" value="UniProtKB-KW"/>
</dbReference>
<dbReference type="EMBL" id="JACIFP010000001">
    <property type="protein sequence ID" value="MBB4133545.1"/>
    <property type="molecule type" value="Genomic_DNA"/>
</dbReference>
<name>A0A840ELD6_9ACTN</name>
<gene>
    <name evidence="25" type="ORF">BKA16_000097</name>
</gene>
<dbReference type="Pfam" id="PF03061">
    <property type="entry name" value="4HBT"/>
    <property type="match status" value="1"/>
</dbReference>
<evidence type="ECO:0000259" key="24">
    <source>
        <dbReference type="Pfam" id="PF03061"/>
    </source>
</evidence>
<evidence type="ECO:0000256" key="1">
    <source>
        <dbReference type="ARBA" id="ARBA00004170"/>
    </source>
</evidence>
<evidence type="ECO:0000256" key="9">
    <source>
        <dbReference type="ARBA" id="ARBA00022946"/>
    </source>
</evidence>
<evidence type="ECO:0000256" key="11">
    <source>
        <dbReference type="ARBA" id="ARBA00023136"/>
    </source>
</evidence>
<keyword evidence="9" id="KW-0809">Transit peptide</keyword>
<organism evidence="25 26">
    <name type="scientific">Gordonia humi</name>
    <dbReference type="NCBI Taxonomy" id="686429"/>
    <lineage>
        <taxon>Bacteria</taxon>
        <taxon>Bacillati</taxon>
        <taxon>Actinomycetota</taxon>
        <taxon>Actinomycetes</taxon>
        <taxon>Mycobacteriales</taxon>
        <taxon>Gordoniaceae</taxon>
        <taxon>Gordonia</taxon>
    </lineage>
</organism>
<evidence type="ECO:0000256" key="17">
    <source>
        <dbReference type="ARBA" id="ARBA00040123"/>
    </source>
</evidence>
<evidence type="ECO:0000256" key="3">
    <source>
        <dbReference type="ARBA" id="ARBA00004632"/>
    </source>
</evidence>
<comment type="catalytic activity">
    <reaction evidence="21">
        <text>decanoyl-CoA + H2O = decanoate + CoA + H(+)</text>
        <dbReference type="Rhea" id="RHEA:40059"/>
        <dbReference type="ChEBI" id="CHEBI:15377"/>
        <dbReference type="ChEBI" id="CHEBI:15378"/>
        <dbReference type="ChEBI" id="CHEBI:27689"/>
        <dbReference type="ChEBI" id="CHEBI:57287"/>
        <dbReference type="ChEBI" id="CHEBI:61430"/>
    </reaction>
    <physiologicalReaction direction="left-to-right" evidence="21">
        <dbReference type="Rhea" id="RHEA:40060"/>
    </physiologicalReaction>
</comment>
<dbReference type="PANTHER" id="PTHR12418">
    <property type="entry name" value="ACYL-COENZYME A THIOESTERASE THEM4"/>
    <property type="match status" value="1"/>
</dbReference>
<dbReference type="PANTHER" id="PTHR12418:SF19">
    <property type="entry name" value="ACYL-COENZYME A THIOESTERASE THEM4"/>
    <property type="match status" value="1"/>
</dbReference>
<comment type="catalytic activity">
    <reaction evidence="14">
        <text>(9Z)-octadecenoyl-CoA + H2O = (9Z)-octadecenoate + CoA + H(+)</text>
        <dbReference type="Rhea" id="RHEA:40139"/>
        <dbReference type="ChEBI" id="CHEBI:15377"/>
        <dbReference type="ChEBI" id="CHEBI:15378"/>
        <dbReference type="ChEBI" id="CHEBI:30823"/>
        <dbReference type="ChEBI" id="CHEBI:57287"/>
        <dbReference type="ChEBI" id="CHEBI:57387"/>
    </reaction>
    <physiologicalReaction direction="left-to-right" evidence="14">
        <dbReference type="Rhea" id="RHEA:40140"/>
    </physiologicalReaction>
</comment>
<comment type="catalytic activity">
    <reaction evidence="23">
        <text>tetradecanoyl-CoA + H2O = tetradecanoate + CoA + H(+)</text>
        <dbReference type="Rhea" id="RHEA:40119"/>
        <dbReference type="ChEBI" id="CHEBI:15377"/>
        <dbReference type="ChEBI" id="CHEBI:15378"/>
        <dbReference type="ChEBI" id="CHEBI:30807"/>
        <dbReference type="ChEBI" id="CHEBI:57287"/>
        <dbReference type="ChEBI" id="CHEBI:57385"/>
    </reaction>
    <physiologicalReaction direction="left-to-right" evidence="23">
        <dbReference type="Rhea" id="RHEA:40120"/>
    </physiologicalReaction>
</comment>
<evidence type="ECO:0000256" key="12">
    <source>
        <dbReference type="ARBA" id="ARBA00023273"/>
    </source>
</evidence>
<evidence type="ECO:0000256" key="21">
    <source>
        <dbReference type="ARBA" id="ARBA00047969"/>
    </source>
</evidence>
<evidence type="ECO:0000256" key="8">
    <source>
        <dbReference type="ARBA" id="ARBA00022832"/>
    </source>
</evidence>
<evidence type="ECO:0000256" key="10">
    <source>
        <dbReference type="ARBA" id="ARBA00023098"/>
    </source>
</evidence>